<name>A0ABX7QR02_9GAMM</name>
<dbReference type="CDD" id="cd00156">
    <property type="entry name" value="REC"/>
    <property type="match status" value="1"/>
</dbReference>
<dbReference type="SUPFAM" id="SSF55073">
    <property type="entry name" value="Nucleotide cyclase"/>
    <property type="match status" value="1"/>
</dbReference>
<dbReference type="SMART" id="SM00448">
    <property type="entry name" value="REC"/>
    <property type="match status" value="1"/>
</dbReference>
<reference evidence="5 6" key="1">
    <citation type="submission" date="2021-03" db="EMBL/GenBank/DDBJ databases">
        <title>Novel species identification of genus Shewanella.</title>
        <authorList>
            <person name="Liu G."/>
            <person name="Zhang Q."/>
        </authorList>
    </citation>
    <scope>NUCLEOTIDE SEQUENCE [LARGE SCALE GENOMIC DNA]</scope>
    <source>
        <strain evidence="5 6">FJAT-51800</strain>
    </source>
</reference>
<dbReference type="PROSITE" id="PS50110">
    <property type="entry name" value="RESPONSE_REGULATORY"/>
    <property type="match status" value="1"/>
</dbReference>
<dbReference type="InterPro" id="IPR001633">
    <property type="entry name" value="EAL_dom"/>
</dbReference>
<sequence length="570" mass="63393">MDLLLIDDDEIDRTAIQRALADSSLRVKISEATTAEQGLALVAEQTFDGILLDYRLPDADGIEVLARLSHAVGDDTAVVIISRYEDETLAERCIELGAQDFLLKDEVNSRRLTRAIRQAHQRAAIMQELRRSHQQLKSLAEHDSLTQLANRYGFETFLYRELAKARCQHGKLALILLDLDDFKLVNDALGHQAGDRLLELVAERLLRLVPSKGMIARIGGDEFVAVLCGDEAVAEAEQWVTRCLEVLQPSYEVQGKMLSISASAGIAYYGALAKSGSELLRCADIAMYKAKHDGRNRYQVYSETLNIAVNQRIKIAQGLNQAIEKQQLRLFYQGKFSATTGELVGTEALLRWQHPDMGMLAPDAFLPVAEERGMMDELAAWVLTEACIQNQRWLNMLPDTQEPISVAVNLSPSQNLKQLLLPQVTAALARSAMPAQYLELELTENALIEDSLALAETLEAVRKLGVTLALDDFGTGFSSLEHIKDFPIQVLKMDKSFVLPLEQCERSRRLLSALLNFAKGLNVIAVAEGVETAQHAEFCRAHGCDILQGYYFCKPLPAAEFERQFILPKA</sequence>
<protein>
    <submittedName>
        <fullName evidence="5">EAL domain-containing protein</fullName>
    </submittedName>
</protein>
<organism evidence="5 6">
    <name type="scientific">Shewanella avicenniae</name>
    <dbReference type="NCBI Taxonomy" id="2814294"/>
    <lineage>
        <taxon>Bacteria</taxon>
        <taxon>Pseudomonadati</taxon>
        <taxon>Pseudomonadota</taxon>
        <taxon>Gammaproteobacteria</taxon>
        <taxon>Alteromonadales</taxon>
        <taxon>Shewanellaceae</taxon>
        <taxon>Shewanella</taxon>
    </lineage>
</organism>
<dbReference type="CDD" id="cd01948">
    <property type="entry name" value="EAL"/>
    <property type="match status" value="1"/>
</dbReference>
<dbReference type="CDD" id="cd01949">
    <property type="entry name" value="GGDEF"/>
    <property type="match status" value="1"/>
</dbReference>
<dbReference type="Pfam" id="PF00563">
    <property type="entry name" value="EAL"/>
    <property type="match status" value="1"/>
</dbReference>
<feature type="modified residue" description="4-aspartylphosphate" evidence="1">
    <location>
        <position position="53"/>
    </location>
</feature>
<evidence type="ECO:0000256" key="1">
    <source>
        <dbReference type="PROSITE-ProRule" id="PRU00169"/>
    </source>
</evidence>
<feature type="domain" description="Response regulatory" evidence="2">
    <location>
        <begin position="2"/>
        <end position="119"/>
    </location>
</feature>
<keyword evidence="6" id="KW-1185">Reference proteome</keyword>
<dbReference type="NCBIfam" id="TIGR00254">
    <property type="entry name" value="GGDEF"/>
    <property type="match status" value="1"/>
</dbReference>
<proteinExistence type="predicted"/>
<dbReference type="SUPFAM" id="SSF52172">
    <property type="entry name" value="CheY-like"/>
    <property type="match status" value="1"/>
</dbReference>
<dbReference type="Gene3D" id="3.40.50.2300">
    <property type="match status" value="1"/>
</dbReference>
<dbReference type="PANTHER" id="PTHR44757:SF2">
    <property type="entry name" value="BIOFILM ARCHITECTURE MAINTENANCE PROTEIN MBAA"/>
    <property type="match status" value="1"/>
</dbReference>
<dbReference type="InterPro" id="IPR011006">
    <property type="entry name" value="CheY-like_superfamily"/>
</dbReference>
<dbReference type="InterPro" id="IPR035919">
    <property type="entry name" value="EAL_sf"/>
</dbReference>
<dbReference type="PROSITE" id="PS50883">
    <property type="entry name" value="EAL"/>
    <property type="match status" value="1"/>
</dbReference>
<dbReference type="Pfam" id="PF00072">
    <property type="entry name" value="Response_reg"/>
    <property type="match status" value="1"/>
</dbReference>
<dbReference type="InterPro" id="IPR029787">
    <property type="entry name" value="Nucleotide_cyclase"/>
</dbReference>
<dbReference type="Gene3D" id="3.20.20.450">
    <property type="entry name" value="EAL domain"/>
    <property type="match status" value="1"/>
</dbReference>
<dbReference type="RefSeq" id="WP_207354563.1">
    <property type="nucleotide sequence ID" value="NZ_CP071503.1"/>
</dbReference>
<dbReference type="InterPro" id="IPR001789">
    <property type="entry name" value="Sig_transdc_resp-reg_receiver"/>
</dbReference>
<feature type="domain" description="GGDEF" evidence="4">
    <location>
        <begin position="170"/>
        <end position="303"/>
    </location>
</feature>
<dbReference type="InterPro" id="IPR052155">
    <property type="entry name" value="Biofilm_reg_signaling"/>
</dbReference>
<feature type="domain" description="EAL" evidence="3">
    <location>
        <begin position="312"/>
        <end position="569"/>
    </location>
</feature>
<dbReference type="PROSITE" id="PS50887">
    <property type="entry name" value="GGDEF"/>
    <property type="match status" value="1"/>
</dbReference>
<dbReference type="Proteomes" id="UP000662770">
    <property type="component" value="Chromosome"/>
</dbReference>
<evidence type="ECO:0000259" key="4">
    <source>
        <dbReference type="PROSITE" id="PS50887"/>
    </source>
</evidence>
<gene>
    <name evidence="5" type="ORF">JYB87_16655</name>
</gene>
<dbReference type="Gene3D" id="3.30.70.270">
    <property type="match status" value="1"/>
</dbReference>
<dbReference type="Pfam" id="PF00990">
    <property type="entry name" value="GGDEF"/>
    <property type="match status" value="1"/>
</dbReference>
<dbReference type="SMART" id="SM00267">
    <property type="entry name" value="GGDEF"/>
    <property type="match status" value="1"/>
</dbReference>
<keyword evidence="1" id="KW-0597">Phosphoprotein</keyword>
<dbReference type="SUPFAM" id="SSF141868">
    <property type="entry name" value="EAL domain-like"/>
    <property type="match status" value="1"/>
</dbReference>
<dbReference type="SMART" id="SM00052">
    <property type="entry name" value="EAL"/>
    <property type="match status" value="1"/>
</dbReference>
<dbReference type="EMBL" id="CP071503">
    <property type="protein sequence ID" value="QSX33330.1"/>
    <property type="molecule type" value="Genomic_DNA"/>
</dbReference>
<evidence type="ECO:0000259" key="3">
    <source>
        <dbReference type="PROSITE" id="PS50883"/>
    </source>
</evidence>
<evidence type="ECO:0000313" key="6">
    <source>
        <dbReference type="Proteomes" id="UP000662770"/>
    </source>
</evidence>
<dbReference type="PANTHER" id="PTHR44757">
    <property type="entry name" value="DIGUANYLATE CYCLASE DGCP"/>
    <property type="match status" value="1"/>
</dbReference>
<evidence type="ECO:0000259" key="2">
    <source>
        <dbReference type="PROSITE" id="PS50110"/>
    </source>
</evidence>
<accession>A0ABX7QR02</accession>
<dbReference type="InterPro" id="IPR000160">
    <property type="entry name" value="GGDEF_dom"/>
</dbReference>
<dbReference type="InterPro" id="IPR043128">
    <property type="entry name" value="Rev_trsase/Diguanyl_cyclase"/>
</dbReference>
<evidence type="ECO:0000313" key="5">
    <source>
        <dbReference type="EMBL" id="QSX33330.1"/>
    </source>
</evidence>